<dbReference type="AlphaFoldDB" id="A0A2Z6MCS0"/>
<keyword evidence="2" id="KW-1185">Reference proteome</keyword>
<evidence type="ECO:0000313" key="1">
    <source>
        <dbReference type="EMBL" id="GAU30484.1"/>
    </source>
</evidence>
<dbReference type="Proteomes" id="UP000242715">
    <property type="component" value="Unassembled WGS sequence"/>
</dbReference>
<organism evidence="1 2">
    <name type="scientific">Trifolium subterraneum</name>
    <name type="common">Subterranean clover</name>
    <dbReference type="NCBI Taxonomy" id="3900"/>
    <lineage>
        <taxon>Eukaryota</taxon>
        <taxon>Viridiplantae</taxon>
        <taxon>Streptophyta</taxon>
        <taxon>Embryophyta</taxon>
        <taxon>Tracheophyta</taxon>
        <taxon>Spermatophyta</taxon>
        <taxon>Magnoliopsida</taxon>
        <taxon>eudicotyledons</taxon>
        <taxon>Gunneridae</taxon>
        <taxon>Pentapetalae</taxon>
        <taxon>rosids</taxon>
        <taxon>fabids</taxon>
        <taxon>Fabales</taxon>
        <taxon>Fabaceae</taxon>
        <taxon>Papilionoideae</taxon>
        <taxon>50 kb inversion clade</taxon>
        <taxon>NPAAA clade</taxon>
        <taxon>Hologalegina</taxon>
        <taxon>IRL clade</taxon>
        <taxon>Trifolieae</taxon>
        <taxon>Trifolium</taxon>
    </lineage>
</organism>
<name>A0A2Z6MCS0_TRISU</name>
<evidence type="ECO:0000313" key="2">
    <source>
        <dbReference type="Proteomes" id="UP000242715"/>
    </source>
</evidence>
<protein>
    <submittedName>
        <fullName evidence="1">Uncharacterized protein</fullName>
    </submittedName>
</protein>
<proteinExistence type="predicted"/>
<sequence length="76" mass="8503">MQMKAAKKQEQLILLIMQTKETESSEKPVEKKALCKRLWAFYRVYSNPGHEVGGMGQFGSAMHGGPNHPLFQGPAE</sequence>
<gene>
    <name evidence="1" type="ORF">TSUD_18640</name>
</gene>
<reference evidence="2" key="1">
    <citation type="journal article" date="2017" name="Front. Plant Sci.">
        <title>Climate Clever Clovers: New Paradigm to Reduce the Environmental Footprint of Ruminants by Breeding Low Methanogenic Forages Utilizing Haplotype Variation.</title>
        <authorList>
            <person name="Kaur P."/>
            <person name="Appels R."/>
            <person name="Bayer P.E."/>
            <person name="Keeble-Gagnere G."/>
            <person name="Wang J."/>
            <person name="Hirakawa H."/>
            <person name="Shirasawa K."/>
            <person name="Vercoe P."/>
            <person name="Stefanova K."/>
            <person name="Durmic Z."/>
            <person name="Nichols P."/>
            <person name="Revell C."/>
            <person name="Isobe S.N."/>
            <person name="Edwards D."/>
            <person name="Erskine W."/>
        </authorList>
    </citation>
    <scope>NUCLEOTIDE SEQUENCE [LARGE SCALE GENOMIC DNA]</scope>
    <source>
        <strain evidence="2">cv. Daliak</strain>
    </source>
</reference>
<dbReference type="EMBL" id="DF973427">
    <property type="protein sequence ID" value="GAU30484.1"/>
    <property type="molecule type" value="Genomic_DNA"/>
</dbReference>
<accession>A0A2Z6MCS0</accession>